<dbReference type="GO" id="GO:0071897">
    <property type="term" value="P:DNA biosynthetic process"/>
    <property type="evidence" value="ECO:0007669"/>
    <property type="project" value="UniProtKB-ARBA"/>
</dbReference>
<dbReference type="SUPFAM" id="SSF53098">
    <property type="entry name" value="Ribonuclease H-like"/>
    <property type="match status" value="1"/>
</dbReference>
<evidence type="ECO:0000313" key="2">
    <source>
        <dbReference type="EMBL" id="JAI30841.1"/>
    </source>
</evidence>
<dbReference type="Gene3D" id="1.10.340.70">
    <property type="match status" value="1"/>
</dbReference>
<dbReference type="AlphaFoldDB" id="A0A0K8UW86"/>
<organism evidence="2">
    <name type="scientific">Bactrocera latifrons</name>
    <name type="common">Malaysian fruit fly</name>
    <name type="synonym">Chaetodacus latifrons</name>
    <dbReference type="NCBI Taxonomy" id="174628"/>
    <lineage>
        <taxon>Eukaryota</taxon>
        <taxon>Metazoa</taxon>
        <taxon>Ecdysozoa</taxon>
        <taxon>Arthropoda</taxon>
        <taxon>Hexapoda</taxon>
        <taxon>Insecta</taxon>
        <taxon>Pterygota</taxon>
        <taxon>Neoptera</taxon>
        <taxon>Endopterygota</taxon>
        <taxon>Diptera</taxon>
        <taxon>Brachycera</taxon>
        <taxon>Muscomorpha</taxon>
        <taxon>Tephritoidea</taxon>
        <taxon>Tephritidae</taxon>
        <taxon>Bactrocera</taxon>
        <taxon>Bactrocera</taxon>
    </lineage>
</organism>
<dbReference type="EMBL" id="GDHF01021473">
    <property type="protein sequence ID" value="JAI30841.1"/>
    <property type="molecule type" value="Transcribed_RNA"/>
</dbReference>
<dbReference type="GO" id="GO:0042575">
    <property type="term" value="C:DNA polymerase complex"/>
    <property type="evidence" value="ECO:0007669"/>
    <property type="project" value="UniProtKB-ARBA"/>
</dbReference>
<dbReference type="GO" id="GO:0003676">
    <property type="term" value="F:nucleic acid binding"/>
    <property type="evidence" value="ECO:0007669"/>
    <property type="project" value="InterPro"/>
</dbReference>
<evidence type="ECO:0000259" key="1">
    <source>
        <dbReference type="PROSITE" id="PS50994"/>
    </source>
</evidence>
<dbReference type="Gene3D" id="3.30.420.10">
    <property type="entry name" value="Ribonuclease H-like superfamily/Ribonuclease H"/>
    <property type="match status" value="1"/>
</dbReference>
<dbReference type="Pfam" id="PF18701">
    <property type="entry name" value="DUF5641"/>
    <property type="match status" value="1"/>
</dbReference>
<dbReference type="PROSITE" id="PS50994">
    <property type="entry name" value="INTEGRASE"/>
    <property type="match status" value="1"/>
</dbReference>
<protein>
    <recommendedName>
        <fullName evidence="1">Integrase catalytic domain-containing protein</fullName>
    </recommendedName>
</protein>
<dbReference type="Pfam" id="PF17921">
    <property type="entry name" value="Integrase_H2C2"/>
    <property type="match status" value="1"/>
</dbReference>
<feature type="domain" description="Integrase catalytic" evidence="1">
    <location>
        <begin position="685"/>
        <end position="870"/>
    </location>
</feature>
<dbReference type="InterPro" id="IPR001584">
    <property type="entry name" value="Integrase_cat-core"/>
</dbReference>
<dbReference type="InterPro" id="IPR040676">
    <property type="entry name" value="DUF5641"/>
</dbReference>
<dbReference type="SUPFAM" id="SSF56672">
    <property type="entry name" value="DNA/RNA polymerases"/>
    <property type="match status" value="1"/>
</dbReference>
<dbReference type="GO" id="GO:0015074">
    <property type="term" value="P:DNA integration"/>
    <property type="evidence" value="ECO:0007669"/>
    <property type="project" value="InterPro"/>
</dbReference>
<dbReference type="InterPro" id="IPR008042">
    <property type="entry name" value="Retrotrans_Pao"/>
</dbReference>
<dbReference type="InterPro" id="IPR012337">
    <property type="entry name" value="RNaseH-like_sf"/>
</dbReference>
<sequence>MKNLLTRQKELGDLAALEEQKILSGKIIKASCLEYMDHIQTVMKEFTANHNKIMAKKSQEAEEYIAKNYFEHVMQTMENSIQNLRIQSTAEGVSAVSSMWQIESTPQTIQVAPPEAASGVERKYQRRAKMLKSTMDEIRRNALDSLEHYLLSNIIKNDFYMGDLMTGAYSIDECKAIQYEISKQLQIYGFHLRKWMSNNSEIIATIPVNNANEVIKIAEDETIKTLGIQWDPTKDMFGFNTNLSTQKLVTKRQALSDFARIFDPMGWLSPTTVIAKLFIQKLWLMKLNWDELLDENLTKEWQEFMQHIPEIKRIKIPRRFETKNNFKFELHGFADASEKAYAAVVYANVGSVITIVAGKTKVNPIKNKKTLPKLELCAAHLLAKLLQRIKTVINREMKIFAWSDSTITLPWINNCQSKDRFIRTRIEEIKLLVSNAKWQHVGTKDNPADVATRGVLANKLIEHDLWWKGPKWLREEEHHWPIKKIIQIDATYVTTSEELHFLDKVIFKYSSLSKLIRVVAYILRFVKRIRGKKCPEYLVKSEMKEAEEMLIRYQQKLQFREEIQSLEIKKEINHKSSIASLNPILDNKGILRVGGRLGNSNLQFNQKHPIILNKSHLSSLIIENVHKITLHGGNKLMESMIRRNYWIVGLKNSIKKTIRTCSRCVRYRKEVAKQLMGNLKEFRLSMSIPFTHVGIDYAGPIHMKCSKGRGQKTFKGYIAVFVCMATKAIHVEAVSDLTTEAFLAALKRFFARRGKSQHIYSDNGTNFVGACRRLDRDFKMAIKNNSAVAPILEADKIQWHFGPPAAPHFGGIWEAGVKSVKYHLKRVIGETKLTFEEMITLLSQIEAVLNSRPLCAIDSESDIDVLTSGHFLIGCPIIDCPEAINDNQIGSLDRWKLIQKLKKDFWKRWESEYVVMLQQRMKWKTKQANLVQGQIVIIKDEETHPAKWPLGKIIETHPGKDGNIRVVTLKLQNGILKRPVHKLCPLEVTNSSRAEEANHETSLLTSRITKNTATSERPSKSSKLMIWFLTILMLATQTKSLYINDTSKSGASVTKLKNNTAIYLEPISKMDIINSKWNLIVYYELGTYYDRMHKIQEFINRLENQCKILTYYEDACIMITTTLNDK</sequence>
<gene>
    <name evidence="2" type="ORF">c5_g1_i4</name>
</gene>
<dbReference type="InterPro" id="IPR041588">
    <property type="entry name" value="Integrase_H2C2"/>
</dbReference>
<dbReference type="Pfam" id="PF05380">
    <property type="entry name" value="Peptidase_A17"/>
    <property type="match status" value="1"/>
</dbReference>
<accession>A0A0K8UW86</accession>
<reference evidence="2" key="1">
    <citation type="submission" date="2015-06" db="EMBL/GenBank/DDBJ databases">
        <authorList>
            <person name="Hoefler B.C."/>
            <person name="Straight P.D."/>
        </authorList>
    </citation>
    <scope>NUCLEOTIDE SEQUENCE</scope>
</reference>
<dbReference type="PANTHER" id="PTHR47331">
    <property type="entry name" value="PHD-TYPE DOMAIN-CONTAINING PROTEIN"/>
    <property type="match status" value="1"/>
</dbReference>
<name>A0A0K8UW86_BACLA</name>
<proteinExistence type="predicted"/>
<dbReference type="InterPro" id="IPR036397">
    <property type="entry name" value="RNaseH_sf"/>
</dbReference>
<dbReference type="InterPro" id="IPR043502">
    <property type="entry name" value="DNA/RNA_pol_sf"/>
</dbReference>